<organism evidence="2 3">
    <name type="scientific">Bradyrhizobium erythrophlei</name>
    <dbReference type="NCBI Taxonomy" id="1437360"/>
    <lineage>
        <taxon>Bacteria</taxon>
        <taxon>Pseudomonadati</taxon>
        <taxon>Pseudomonadota</taxon>
        <taxon>Alphaproteobacteria</taxon>
        <taxon>Hyphomicrobiales</taxon>
        <taxon>Nitrobacteraceae</taxon>
        <taxon>Bradyrhizobium</taxon>
    </lineage>
</organism>
<feature type="chain" id="PRO_5012341364" description="PXPV repeat-containing protein" evidence="1">
    <location>
        <begin position="25"/>
        <end position="91"/>
    </location>
</feature>
<protein>
    <recommendedName>
        <fullName evidence="4">PXPV repeat-containing protein</fullName>
    </recommendedName>
</protein>
<evidence type="ECO:0008006" key="4">
    <source>
        <dbReference type="Google" id="ProtNLM"/>
    </source>
</evidence>
<reference evidence="2 3" key="1">
    <citation type="submission" date="2016-11" db="EMBL/GenBank/DDBJ databases">
        <authorList>
            <person name="Jaros S."/>
            <person name="Januszkiewicz K."/>
            <person name="Wedrychowicz H."/>
        </authorList>
    </citation>
    <scope>NUCLEOTIDE SEQUENCE [LARGE SCALE GENOMIC DNA]</scope>
    <source>
        <strain evidence="2 3">GAS242</strain>
    </source>
</reference>
<dbReference type="RefSeq" id="WP_079565961.1">
    <property type="nucleotide sequence ID" value="NZ_LT670818.1"/>
</dbReference>
<name>A0A1M5JE69_9BRAD</name>
<feature type="signal peptide" evidence="1">
    <location>
        <begin position="1"/>
        <end position="24"/>
    </location>
</feature>
<keyword evidence="1" id="KW-0732">Signal</keyword>
<evidence type="ECO:0000256" key="1">
    <source>
        <dbReference type="SAM" id="SignalP"/>
    </source>
</evidence>
<evidence type="ECO:0000313" key="3">
    <source>
        <dbReference type="Proteomes" id="UP000190675"/>
    </source>
</evidence>
<accession>A0A1M5JE69</accession>
<dbReference type="EMBL" id="LT670818">
    <property type="protein sequence ID" value="SHG38811.1"/>
    <property type="molecule type" value="Genomic_DNA"/>
</dbReference>
<proteinExistence type="predicted"/>
<sequence length="91" mass="9974">MAKRIGAAILAATLTLGGSVAGNAASAVPSQTVTQKPQTGGPTDVSARLRIQHQHRAIHRQTYRPYYYDRPVYYAPAPFFPFLGLGYGPWW</sequence>
<evidence type="ECO:0000313" key="2">
    <source>
        <dbReference type="EMBL" id="SHG38811.1"/>
    </source>
</evidence>
<dbReference type="Proteomes" id="UP000190675">
    <property type="component" value="Chromosome I"/>
</dbReference>
<gene>
    <name evidence="2" type="ORF">SAMN05444169_2164</name>
</gene>
<dbReference type="AlphaFoldDB" id="A0A1M5JE69"/>